<protein>
    <submittedName>
        <fullName evidence="2">Uncharacterized protein</fullName>
    </submittedName>
</protein>
<dbReference type="EMBL" id="CP035467">
    <property type="protein sequence ID" value="QCW82900.1"/>
    <property type="molecule type" value="Genomic_DNA"/>
</dbReference>
<proteinExistence type="predicted"/>
<keyword evidence="1" id="KW-0812">Transmembrane</keyword>
<evidence type="ECO:0000256" key="1">
    <source>
        <dbReference type="SAM" id="Phobius"/>
    </source>
</evidence>
<dbReference type="OrthoDB" id="5573112at2"/>
<gene>
    <name evidence="2" type="ORF">EQU24_12100</name>
</gene>
<sequence length="201" mass="22224">MSEKLNSNSGNGRDSGLIVVERIPSHQSLVKVNRVLIYAVFFLTAMVFLMGFFLMPTQDAINHLKAVRIEQAFNKTNNPAMSAEIDILKAQLIGLISGSIESKLTTLEQSVKLGSVNYSLGTIADLKNDVKMLRSYSDAAKPNLSEANNEQLLAEMSQLKNLIYLTLGSCGLMLAAIAGVWFRTRRRLVHQNARRGFLGKH</sequence>
<evidence type="ECO:0000313" key="3">
    <source>
        <dbReference type="Proteomes" id="UP000305881"/>
    </source>
</evidence>
<dbReference type="Proteomes" id="UP000305881">
    <property type="component" value="Chromosome"/>
</dbReference>
<keyword evidence="3" id="KW-1185">Reference proteome</keyword>
<dbReference type="RefSeq" id="WP_017839254.1">
    <property type="nucleotide sequence ID" value="NZ_CP035467.1"/>
</dbReference>
<organism evidence="2 3">
    <name type="scientific">Methylotuvimicrobium buryatense</name>
    <name type="common">Methylomicrobium buryatense</name>
    <dbReference type="NCBI Taxonomy" id="95641"/>
    <lineage>
        <taxon>Bacteria</taxon>
        <taxon>Pseudomonadati</taxon>
        <taxon>Pseudomonadota</taxon>
        <taxon>Gammaproteobacteria</taxon>
        <taxon>Methylococcales</taxon>
        <taxon>Methylococcaceae</taxon>
        <taxon>Methylotuvimicrobium</taxon>
    </lineage>
</organism>
<reference evidence="3" key="1">
    <citation type="journal article" date="2019" name="J. Bacteriol.">
        <title>A Mutagenic Screen Identifies a TonB-Dependent Receptor Required for the Lanthanide Metal Switch in the Type I Methanotroph 'Methylotuvimicrobium buryatense' 5GB1C.</title>
        <authorList>
            <person name="Groom J.D."/>
            <person name="Ford S.M."/>
            <person name="Pesesky M.W."/>
            <person name="Lidstrom M.E."/>
        </authorList>
    </citation>
    <scope>NUCLEOTIDE SEQUENCE [LARGE SCALE GENOMIC DNA]</scope>
    <source>
        <strain evidence="3">5GB1C</strain>
    </source>
</reference>
<evidence type="ECO:0000313" key="2">
    <source>
        <dbReference type="EMBL" id="QCW82900.1"/>
    </source>
</evidence>
<dbReference type="AlphaFoldDB" id="A0A4P9UQS2"/>
<accession>A0A4P9UQS2</accession>
<keyword evidence="1" id="KW-0472">Membrane</keyword>
<feature type="transmembrane region" description="Helical" evidence="1">
    <location>
        <begin position="35"/>
        <end position="55"/>
    </location>
</feature>
<feature type="transmembrane region" description="Helical" evidence="1">
    <location>
        <begin position="162"/>
        <end position="182"/>
    </location>
</feature>
<dbReference type="KEGG" id="mbur:EQU24_12100"/>
<keyword evidence="1" id="KW-1133">Transmembrane helix</keyword>
<name>A0A4P9UQS2_METBY</name>